<name>A0A550CYT5_9AGAR</name>
<dbReference type="EMBL" id="VDMD01000001">
    <property type="protein sequence ID" value="TRM69940.1"/>
    <property type="molecule type" value="Genomic_DNA"/>
</dbReference>
<dbReference type="STRING" id="97359.A0A550CYT5"/>
<dbReference type="InterPro" id="IPR008862">
    <property type="entry name" value="Tcp11"/>
</dbReference>
<dbReference type="OrthoDB" id="276323at2759"/>
<evidence type="ECO:0000313" key="3">
    <source>
        <dbReference type="EMBL" id="TRM69940.1"/>
    </source>
</evidence>
<evidence type="ECO:0000256" key="1">
    <source>
        <dbReference type="ARBA" id="ARBA00010954"/>
    </source>
</evidence>
<evidence type="ECO:0000256" key="2">
    <source>
        <dbReference type="SAM" id="MobiDB-lite"/>
    </source>
</evidence>
<dbReference type="PANTHER" id="PTHR12832">
    <property type="entry name" value="TESTIS-SPECIFIC PROTEIN PBS13 T-COMPLEX 11"/>
    <property type="match status" value="1"/>
</dbReference>
<dbReference type="Pfam" id="PF05794">
    <property type="entry name" value="Tcp11"/>
    <property type="match status" value="1"/>
</dbReference>
<sequence length="472" mass="51664">MLLSRSANQQMKDATDGKDATADLQARVEKMVHRAFWDEALEALDSPDASVQIDRLHRLHLDLHEAIKPLLPSGHRALLALSAPFPPSMSPLHSAMDLLRDVLSALKERCAPVRDEELDRIQAQLDGVSAYHATDTQQHTLAAQTDIDALKATIAVSEHMKSDLNQTVLGIMSEEQIRAIVTEQARIRERELILSTMSKETVKEAWESWMGDALLTSHAADLPTWVTRLLDAIGANVPISANITKYLLSPSSGLDSESVSQSPPSPPNNLPPPFFFCAPALFHLQNHLQALVIVASLRSLVRVPQPSATASDFTHRLWTLLQAEIEPNHSDASAGDTKIINLADEVLRARKQAGDPAQDSEEHVRAAVERTLRAEDPVFVLLHKRVVEWLARALCAPPPRPPVAPETMRTGKRSFEGGQSVAHEVTASSGLPPPPKGFEDAVIAAGLLDAVRMLQTQCVQWVRSVWGDVVDA</sequence>
<dbReference type="Proteomes" id="UP000320762">
    <property type="component" value="Unassembled WGS sequence"/>
</dbReference>
<feature type="region of interest" description="Disordered" evidence="2">
    <location>
        <begin position="1"/>
        <end position="20"/>
    </location>
</feature>
<dbReference type="PANTHER" id="PTHR12832:SF11">
    <property type="entry name" value="LD23868P"/>
    <property type="match status" value="1"/>
</dbReference>
<comment type="caution">
    <text evidence="3">The sequence shown here is derived from an EMBL/GenBank/DDBJ whole genome shotgun (WGS) entry which is preliminary data.</text>
</comment>
<gene>
    <name evidence="3" type="ORF">BD626DRAFT_544495</name>
</gene>
<protein>
    <submittedName>
        <fullName evidence="3">Uncharacterized protein</fullName>
    </submittedName>
</protein>
<evidence type="ECO:0000313" key="4">
    <source>
        <dbReference type="Proteomes" id="UP000320762"/>
    </source>
</evidence>
<accession>A0A550CYT5</accession>
<keyword evidence="4" id="KW-1185">Reference proteome</keyword>
<feature type="compositionally biased region" description="Polar residues" evidence="2">
    <location>
        <begin position="1"/>
        <end position="11"/>
    </location>
</feature>
<organism evidence="3 4">
    <name type="scientific">Schizophyllum amplum</name>
    <dbReference type="NCBI Taxonomy" id="97359"/>
    <lineage>
        <taxon>Eukaryota</taxon>
        <taxon>Fungi</taxon>
        <taxon>Dikarya</taxon>
        <taxon>Basidiomycota</taxon>
        <taxon>Agaricomycotina</taxon>
        <taxon>Agaricomycetes</taxon>
        <taxon>Agaricomycetidae</taxon>
        <taxon>Agaricales</taxon>
        <taxon>Schizophyllaceae</taxon>
        <taxon>Schizophyllum</taxon>
    </lineage>
</organism>
<comment type="similarity">
    <text evidence="1">Belongs to the TCP11 family.</text>
</comment>
<proteinExistence type="inferred from homology"/>
<dbReference type="GO" id="GO:0007165">
    <property type="term" value="P:signal transduction"/>
    <property type="evidence" value="ECO:0007669"/>
    <property type="project" value="TreeGrafter"/>
</dbReference>
<dbReference type="AlphaFoldDB" id="A0A550CYT5"/>
<reference evidence="3 4" key="1">
    <citation type="journal article" date="2019" name="New Phytol.">
        <title>Comparative genomics reveals unique wood-decay strategies and fruiting body development in the Schizophyllaceae.</title>
        <authorList>
            <person name="Almasi E."/>
            <person name="Sahu N."/>
            <person name="Krizsan K."/>
            <person name="Balint B."/>
            <person name="Kovacs G.M."/>
            <person name="Kiss B."/>
            <person name="Cseklye J."/>
            <person name="Drula E."/>
            <person name="Henrissat B."/>
            <person name="Nagy I."/>
            <person name="Chovatia M."/>
            <person name="Adam C."/>
            <person name="LaButti K."/>
            <person name="Lipzen A."/>
            <person name="Riley R."/>
            <person name="Grigoriev I.V."/>
            <person name="Nagy L.G."/>
        </authorList>
    </citation>
    <scope>NUCLEOTIDE SEQUENCE [LARGE SCALE GENOMIC DNA]</scope>
    <source>
        <strain evidence="3 4">NL-1724</strain>
    </source>
</reference>